<evidence type="ECO:0000313" key="6">
    <source>
        <dbReference type="EMBL" id="KAE9618674.1"/>
    </source>
</evidence>
<feature type="repeat" description="Pumilio" evidence="4">
    <location>
        <begin position="164"/>
        <end position="201"/>
    </location>
</feature>
<accession>A0A6A4R022</accession>
<dbReference type="PANTHER" id="PTHR12537:SF129">
    <property type="entry name" value="PUMILIO HOMOLOG 15-LIKE"/>
    <property type="match status" value="1"/>
</dbReference>
<feature type="domain" description="PUM-HD" evidence="5">
    <location>
        <begin position="100"/>
        <end position="450"/>
    </location>
</feature>
<dbReference type="PROSITE" id="PS50302">
    <property type="entry name" value="PUM"/>
    <property type="match status" value="6"/>
</dbReference>
<dbReference type="InterPro" id="IPR016024">
    <property type="entry name" value="ARM-type_fold"/>
</dbReference>
<dbReference type="PROSITE" id="PS50303">
    <property type="entry name" value="PUM_HD"/>
    <property type="match status" value="1"/>
</dbReference>
<dbReference type="PANTHER" id="PTHR12537">
    <property type="entry name" value="RNA BINDING PROTEIN PUMILIO-RELATED"/>
    <property type="match status" value="1"/>
</dbReference>
<organism evidence="6 7">
    <name type="scientific">Lupinus albus</name>
    <name type="common">White lupine</name>
    <name type="synonym">Lupinus termis</name>
    <dbReference type="NCBI Taxonomy" id="3870"/>
    <lineage>
        <taxon>Eukaryota</taxon>
        <taxon>Viridiplantae</taxon>
        <taxon>Streptophyta</taxon>
        <taxon>Embryophyta</taxon>
        <taxon>Tracheophyta</taxon>
        <taxon>Spermatophyta</taxon>
        <taxon>Magnoliopsida</taxon>
        <taxon>eudicotyledons</taxon>
        <taxon>Gunneridae</taxon>
        <taxon>Pentapetalae</taxon>
        <taxon>rosids</taxon>
        <taxon>fabids</taxon>
        <taxon>Fabales</taxon>
        <taxon>Fabaceae</taxon>
        <taxon>Papilionoideae</taxon>
        <taxon>50 kb inversion clade</taxon>
        <taxon>genistoids sensu lato</taxon>
        <taxon>core genistoids</taxon>
        <taxon>Genisteae</taxon>
        <taxon>Lupinus</taxon>
    </lineage>
</organism>
<dbReference type="GO" id="GO:0003729">
    <property type="term" value="F:mRNA binding"/>
    <property type="evidence" value="ECO:0007669"/>
    <property type="project" value="TreeGrafter"/>
</dbReference>
<dbReference type="GO" id="GO:0006417">
    <property type="term" value="P:regulation of translation"/>
    <property type="evidence" value="ECO:0007669"/>
    <property type="project" value="UniProtKB-KW"/>
</dbReference>
<feature type="repeat" description="Pumilio" evidence="4">
    <location>
        <begin position="275"/>
        <end position="314"/>
    </location>
</feature>
<keyword evidence="7" id="KW-1185">Reference proteome</keyword>
<name>A0A6A4R022_LUPAL</name>
<protein>
    <submittedName>
        <fullName evidence="6">Putative armadillo-like helical protein</fullName>
    </submittedName>
</protein>
<evidence type="ECO:0000313" key="7">
    <source>
        <dbReference type="Proteomes" id="UP000447434"/>
    </source>
</evidence>
<dbReference type="InterPro" id="IPR011989">
    <property type="entry name" value="ARM-like"/>
</dbReference>
<evidence type="ECO:0000256" key="2">
    <source>
        <dbReference type="ARBA" id="ARBA00022845"/>
    </source>
</evidence>
<keyword evidence="3" id="KW-0694">RNA-binding</keyword>
<evidence type="ECO:0000256" key="3">
    <source>
        <dbReference type="ARBA" id="ARBA00022884"/>
    </source>
</evidence>
<dbReference type="InterPro" id="IPR033133">
    <property type="entry name" value="PUM-HD"/>
</dbReference>
<feature type="repeat" description="Pumilio" evidence="4">
    <location>
        <begin position="315"/>
        <end position="350"/>
    </location>
</feature>
<sequence length="454" mass="51852">MGFGNSLPGLDDLESTLRRLSLNYPSRNSIGFKPNNNFISQPLYENFASNDNGYDHDHDKMQLQLQMRIHVAAAARRAQTTMNNCSIPNCSNSMSNRYLNQSNGISYVPNGNRVNGQIIPCHDSSLLEGFREKLVSMAKDQGKCRYLQFKIDEGSIEFIDMILYVVKDHIYELLTHQFGNYLIQKIFNSTSVTDEKKDLIVLSIIQDVHMLRNVCMDINGTRVVQKMLENVKTRMQIDLVINVMKQITVPLMKDVNGGYVIEQCIKVFPVEYQCEILYVVAMNCVDIATDKRGCSVIQKCMKHALRDAIVPLVHAIIYNAALLAENPYGNYVVQYLVEMKIVEINGMIISELGGKYVQLSRNKHASNVVQHLLKYSEERDAMIIILELMNSNEFLSVLQDPYGNYVAQTAVEYSKGYLHKRIVDSIVTKYRDLCSHLYGKKVLAFVEKQHSIRY</sequence>
<dbReference type="OrthoDB" id="668540at2759"/>
<dbReference type="EMBL" id="WOCE01000002">
    <property type="protein sequence ID" value="KAE9618674.1"/>
    <property type="molecule type" value="Genomic_DNA"/>
</dbReference>
<dbReference type="InterPro" id="IPR001313">
    <property type="entry name" value="Pumilio_RNA-bd_rpt"/>
</dbReference>
<evidence type="ECO:0000259" key="5">
    <source>
        <dbReference type="PROSITE" id="PS50303"/>
    </source>
</evidence>
<dbReference type="Pfam" id="PF00806">
    <property type="entry name" value="PUF"/>
    <property type="match status" value="8"/>
</dbReference>
<keyword evidence="2" id="KW-0810">Translation regulation</keyword>
<feature type="repeat" description="Pumilio" evidence="4">
    <location>
        <begin position="203"/>
        <end position="242"/>
    </location>
</feature>
<dbReference type="SUPFAM" id="SSF48371">
    <property type="entry name" value="ARM repeat"/>
    <property type="match status" value="1"/>
</dbReference>
<dbReference type="GO" id="GO:0005737">
    <property type="term" value="C:cytoplasm"/>
    <property type="evidence" value="ECO:0007669"/>
    <property type="project" value="TreeGrafter"/>
</dbReference>
<reference evidence="7" key="1">
    <citation type="journal article" date="2020" name="Nat. Commun.">
        <title>Genome sequence of the cluster root forming white lupin.</title>
        <authorList>
            <person name="Hufnagel B."/>
            <person name="Marques A."/>
            <person name="Soriano A."/>
            <person name="Marques L."/>
            <person name="Divol F."/>
            <person name="Doumas P."/>
            <person name="Sallet E."/>
            <person name="Mancinotti D."/>
            <person name="Carrere S."/>
            <person name="Marande W."/>
            <person name="Arribat S."/>
            <person name="Keller J."/>
            <person name="Huneau C."/>
            <person name="Blein T."/>
            <person name="Aime D."/>
            <person name="Laguerre M."/>
            <person name="Taylor J."/>
            <person name="Schubert V."/>
            <person name="Nelson M."/>
            <person name="Geu-Flores F."/>
            <person name="Crespi M."/>
            <person name="Gallardo-Guerrero K."/>
            <person name="Delaux P.-M."/>
            <person name="Salse J."/>
            <person name="Berges H."/>
            <person name="Guyot R."/>
            <person name="Gouzy J."/>
            <person name="Peret B."/>
        </authorList>
    </citation>
    <scope>NUCLEOTIDE SEQUENCE [LARGE SCALE GENOMIC DNA]</scope>
    <source>
        <strain evidence="7">cv. Amiga</strain>
    </source>
</reference>
<dbReference type="AlphaFoldDB" id="A0A6A4R022"/>
<keyword evidence="1" id="KW-0677">Repeat</keyword>
<dbReference type="Proteomes" id="UP000447434">
    <property type="component" value="Chromosome 2"/>
</dbReference>
<feature type="repeat" description="Pumilio" evidence="4">
    <location>
        <begin position="388"/>
        <end position="424"/>
    </location>
</feature>
<comment type="caution">
    <text evidence="6">The sequence shown here is derived from an EMBL/GenBank/DDBJ whole genome shotgun (WGS) entry which is preliminary data.</text>
</comment>
<proteinExistence type="predicted"/>
<dbReference type="SMART" id="SM00025">
    <property type="entry name" value="Pumilio"/>
    <property type="match status" value="8"/>
</dbReference>
<dbReference type="Gene3D" id="1.25.10.10">
    <property type="entry name" value="Leucine-rich Repeat Variant"/>
    <property type="match status" value="1"/>
</dbReference>
<evidence type="ECO:0000256" key="1">
    <source>
        <dbReference type="ARBA" id="ARBA00022737"/>
    </source>
</evidence>
<evidence type="ECO:0000256" key="4">
    <source>
        <dbReference type="PROSITE-ProRule" id="PRU00317"/>
    </source>
</evidence>
<feature type="repeat" description="Pumilio" evidence="4">
    <location>
        <begin position="351"/>
        <end position="387"/>
    </location>
</feature>
<gene>
    <name evidence="6" type="ORF">Lalb_Chr02g0145191</name>
</gene>